<gene>
    <name evidence="1" type="ORF">CPELLU_LOCUS3943</name>
</gene>
<name>A0A9N9AK20_9GLOM</name>
<reference evidence="1" key="1">
    <citation type="submission" date="2021-06" db="EMBL/GenBank/DDBJ databases">
        <authorList>
            <person name="Kallberg Y."/>
            <person name="Tangrot J."/>
            <person name="Rosling A."/>
        </authorList>
    </citation>
    <scope>NUCLEOTIDE SEQUENCE</scope>
    <source>
        <strain evidence="1">FL966</strain>
    </source>
</reference>
<comment type="caution">
    <text evidence="1">The sequence shown here is derived from an EMBL/GenBank/DDBJ whole genome shotgun (WGS) entry which is preliminary data.</text>
</comment>
<dbReference type="Proteomes" id="UP000789759">
    <property type="component" value="Unassembled WGS sequence"/>
</dbReference>
<evidence type="ECO:0000313" key="2">
    <source>
        <dbReference type="Proteomes" id="UP000789759"/>
    </source>
</evidence>
<dbReference type="AlphaFoldDB" id="A0A9N9AK20"/>
<keyword evidence="2" id="KW-1185">Reference proteome</keyword>
<sequence>MLDYVLEVTDGISHAWKIVDNNIKESSETEKMNMKNKCGSKKGKICRMNDGIAIVMGL</sequence>
<protein>
    <submittedName>
        <fullName evidence="1">9494_t:CDS:1</fullName>
    </submittedName>
</protein>
<organism evidence="1 2">
    <name type="scientific">Cetraspora pellucida</name>
    <dbReference type="NCBI Taxonomy" id="1433469"/>
    <lineage>
        <taxon>Eukaryota</taxon>
        <taxon>Fungi</taxon>
        <taxon>Fungi incertae sedis</taxon>
        <taxon>Mucoromycota</taxon>
        <taxon>Glomeromycotina</taxon>
        <taxon>Glomeromycetes</taxon>
        <taxon>Diversisporales</taxon>
        <taxon>Gigasporaceae</taxon>
        <taxon>Cetraspora</taxon>
    </lineage>
</organism>
<accession>A0A9N9AK20</accession>
<proteinExistence type="predicted"/>
<dbReference type="EMBL" id="CAJVQA010001992">
    <property type="protein sequence ID" value="CAG8533244.1"/>
    <property type="molecule type" value="Genomic_DNA"/>
</dbReference>
<evidence type="ECO:0000313" key="1">
    <source>
        <dbReference type="EMBL" id="CAG8533244.1"/>
    </source>
</evidence>